<dbReference type="InterPro" id="IPR032095">
    <property type="entry name" value="Sacchrp_dh-like_C"/>
</dbReference>
<feature type="domain" description="Saccharopine dehydrogenase-like C-terminal" evidence="2">
    <location>
        <begin position="155"/>
        <end position="447"/>
    </location>
</feature>
<sequence length="491" mass="54807">MSRHPERVLVLGCGSVAQCVVPLLVRDLAIDPARLTVVDFADHRDRIADQIAAGVTYEIDRLTPDNLDEFLSSRVSSGDVLLDLAWNIDNPTILQWCRDHDVRYLNTSVEVWDPYIDLAGTHPLDRTLYVRHMSLRRMKAAWGDDDGATAVLEHGANPGLVSHFAKQALLEIAEAMLQRGLAADVPTLEGALATASNDDTGFNVLAMLTGTKVIHIAERDTQITDVPKRPNEFVNTWSVDGFYEEGIAPAELGWGTHEIRLPPDAYVHTGEGPRNQICLARPGMETWVRSWVPSGEIRGMVVRHGEAFTMCEHLTVVDELTGSAVYRPTVHYAYHPSDAAINSVLELRMRNWEMQPEQRILNDEIISGRDELGVLLMGHPFTAWWTGSVMSIDEARSVIGHQNATTLQVAGSIVSAVAWMIEHPHEGVCVPDDLPWRWILDRARPYLGTQYSGPADWDPVSSRNDVFPGWSTERDGLNTDDPWQFTNFLTR</sequence>
<gene>
    <name evidence="3" type="ORF">UFOPK1493_01289</name>
</gene>
<name>A0A6J6CRG9_9ZZZZ</name>
<dbReference type="InterPro" id="IPR023181">
    <property type="entry name" value="Homospermid_syn-like_C"/>
</dbReference>
<evidence type="ECO:0000313" key="3">
    <source>
        <dbReference type="EMBL" id="CAB4554082.1"/>
    </source>
</evidence>
<proteinExistence type="predicted"/>
<accession>A0A6J6CRG9</accession>
<dbReference type="AlphaFoldDB" id="A0A6J6CRG9"/>
<feature type="domain" description="Saccharopine dehydrogenase NADP binding" evidence="1">
    <location>
        <begin position="8"/>
        <end position="151"/>
    </location>
</feature>
<reference evidence="3" key="1">
    <citation type="submission" date="2020-05" db="EMBL/GenBank/DDBJ databases">
        <authorList>
            <person name="Chiriac C."/>
            <person name="Salcher M."/>
            <person name="Ghai R."/>
            <person name="Kavagutti S V."/>
        </authorList>
    </citation>
    <scope>NUCLEOTIDE SEQUENCE</scope>
</reference>
<evidence type="ECO:0000259" key="1">
    <source>
        <dbReference type="Pfam" id="PF03435"/>
    </source>
</evidence>
<dbReference type="Gene3D" id="3.30.360.30">
    <property type="entry name" value="homospermidine synthase like"/>
    <property type="match status" value="1"/>
</dbReference>
<dbReference type="Pfam" id="PF03435">
    <property type="entry name" value="Sacchrp_dh_NADP"/>
    <property type="match status" value="1"/>
</dbReference>
<dbReference type="InterPro" id="IPR005097">
    <property type="entry name" value="Sacchrp_dh_NADP-bd"/>
</dbReference>
<dbReference type="Pfam" id="PF16653">
    <property type="entry name" value="Sacchrp_dh_C"/>
    <property type="match status" value="1"/>
</dbReference>
<evidence type="ECO:0000259" key="2">
    <source>
        <dbReference type="Pfam" id="PF16653"/>
    </source>
</evidence>
<organism evidence="3">
    <name type="scientific">freshwater metagenome</name>
    <dbReference type="NCBI Taxonomy" id="449393"/>
    <lineage>
        <taxon>unclassified sequences</taxon>
        <taxon>metagenomes</taxon>
        <taxon>ecological metagenomes</taxon>
    </lineage>
</organism>
<dbReference type="Gene3D" id="3.40.50.720">
    <property type="entry name" value="NAD(P)-binding Rossmann-like Domain"/>
    <property type="match status" value="1"/>
</dbReference>
<dbReference type="EMBL" id="CAEZSR010000036">
    <property type="protein sequence ID" value="CAB4554082.1"/>
    <property type="molecule type" value="Genomic_DNA"/>
</dbReference>
<protein>
    <submittedName>
        <fullName evidence="3">Unannotated protein</fullName>
    </submittedName>
</protein>